<comment type="caution">
    <text evidence="3">The sequence shown here is derived from an EMBL/GenBank/DDBJ whole genome shotgun (WGS) entry which is preliminary data.</text>
</comment>
<name>A0A414J722_9FIRM</name>
<dbReference type="Gene3D" id="2.60.40.1630">
    <property type="entry name" value="bacillus anthracis domain"/>
    <property type="match status" value="1"/>
</dbReference>
<organism evidence="3 4">
    <name type="scientific">Blautia obeum</name>
    <dbReference type="NCBI Taxonomy" id="40520"/>
    <lineage>
        <taxon>Bacteria</taxon>
        <taxon>Bacillati</taxon>
        <taxon>Bacillota</taxon>
        <taxon>Clostridia</taxon>
        <taxon>Lachnospirales</taxon>
        <taxon>Lachnospiraceae</taxon>
        <taxon>Blautia</taxon>
    </lineage>
</organism>
<gene>
    <name evidence="3" type="ORF">DW740_08020</name>
</gene>
<accession>A0A414J722</accession>
<reference evidence="3 4" key="1">
    <citation type="submission" date="2018-08" db="EMBL/GenBank/DDBJ databases">
        <title>A genome reference for cultivated species of the human gut microbiota.</title>
        <authorList>
            <person name="Zou Y."/>
            <person name="Xue W."/>
            <person name="Luo G."/>
        </authorList>
    </citation>
    <scope>NUCLEOTIDE SEQUENCE [LARGE SCALE GENOMIC DNA]</scope>
    <source>
        <strain evidence="3 4">AM28-23</strain>
    </source>
</reference>
<dbReference type="EMBL" id="QSKF01000005">
    <property type="protein sequence ID" value="RHE40233.1"/>
    <property type="molecule type" value="Genomic_DNA"/>
</dbReference>
<evidence type="ECO:0000256" key="2">
    <source>
        <dbReference type="SAM" id="Phobius"/>
    </source>
</evidence>
<feature type="region of interest" description="Disordered" evidence="1">
    <location>
        <begin position="116"/>
        <end position="156"/>
    </location>
</feature>
<keyword evidence="2" id="KW-0472">Membrane</keyword>
<keyword evidence="2" id="KW-1133">Transmembrane helix</keyword>
<dbReference type="AlphaFoldDB" id="A0A414J722"/>
<dbReference type="RefSeq" id="WP_118039049.1">
    <property type="nucleotide sequence ID" value="NZ_CABJFK010000005.1"/>
</dbReference>
<dbReference type="Proteomes" id="UP000283745">
    <property type="component" value="Unassembled WGS sequence"/>
</dbReference>
<protein>
    <submittedName>
        <fullName evidence="3">DUF4179 domain-containing protein</fullName>
    </submittedName>
</protein>
<feature type="transmembrane region" description="Helical" evidence="2">
    <location>
        <begin position="56"/>
        <end position="76"/>
    </location>
</feature>
<sequence>MTNLNNNEMDFQEKLQKDTEIPVIVHERINQAYRMIENDTAMQKKAPKDPYHWMKVGGRIAGGVAAALAVGFVFYATNPVMAKNIPVVGGLFDILQDNVSFFGNFADHATTLETIDGAEAEGTGNTASDSEKGNQTESNTAGKEETAPNATATKEDTAYTKTADGLTITCSEVFANSQAVYMTMQLKSDTPFPETETIAESGTPVIDLDMTGGVDFNADADPVIDGQVEGQFLDDKTYACIFRYDLAQASKDYTEYNEKYNEMTQQVLDEMGVTQDDLNDETDEGYALLEEFINKVSERGGEYQKYIKDIEIPDTFNLHLDITKVRGLEADYEWSEDDYEKYGTDAGYYKYEGDWNFDIPVTVDDSQTEVLELNDTNDAGIGLKSVIRTPYELTVNELYEDGSDSDCFMVALDANGNKLPYNDSAGNCNIFAIQDRDISTVDIYILDYTQYMDELKGPDNYNNNENKPEGQRWSDLLDQYAKYHKTLHFK</sequence>
<evidence type="ECO:0000313" key="4">
    <source>
        <dbReference type="Proteomes" id="UP000283745"/>
    </source>
</evidence>
<evidence type="ECO:0000256" key="1">
    <source>
        <dbReference type="SAM" id="MobiDB-lite"/>
    </source>
</evidence>
<evidence type="ECO:0000313" key="3">
    <source>
        <dbReference type="EMBL" id="RHE40233.1"/>
    </source>
</evidence>
<proteinExistence type="predicted"/>
<keyword evidence="2" id="KW-0812">Transmembrane</keyword>